<dbReference type="PANTHER" id="PTHR35526:SF3">
    <property type="entry name" value="ANTI-SIGMA-F FACTOR RSBW"/>
    <property type="match status" value="1"/>
</dbReference>
<dbReference type="Gene3D" id="3.30.565.10">
    <property type="entry name" value="Histidine kinase-like ATPase, C-terminal domain"/>
    <property type="match status" value="1"/>
</dbReference>
<keyword evidence="1" id="KW-0808">Transferase</keyword>
<dbReference type="RefSeq" id="WP_073610112.1">
    <property type="nucleotide sequence ID" value="NZ_MRCG01000016.1"/>
</dbReference>
<dbReference type="SUPFAM" id="SSF55874">
    <property type="entry name" value="ATPase domain of HSP90 chaperone/DNA topoisomerase II/histidine kinase"/>
    <property type="match status" value="1"/>
</dbReference>
<keyword evidence="1" id="KW-0418">Kinase</keyword>
<organism evidence="3 4">
    <name type="scientific">Phormidium tenue NIES-30</name>
    <dbReference type="NCBI Taxonomy" id="549789"/>
    <lineage>
        <taxon>Bacteria</taxon>
        <taxon>Bacillati</taxon>
        <taxon>Cyanobacteriota</taxon>
        <taxon>Cyanophyceae</taxon>
        <taxon>Oscillatoriophycideae</taxon>
        <taxon>Oscillatoriales</taxon>
        <taxon>Oscillatoriaceae</taxon>
        <taxon>Phormidium</taxon>
    </lineage>
</organism>
<dbReference type="STRING" id="549789.NIES30_19515"/>
<dbReference type="AlphaFoldDB" id="A0A1U7J1A2"/>
<reference evidence="3 4" key="1">
    <citation type="submission" date="2016-11" db="EMBL/GenBank/DDBJ databases">
        <title>Draft Genome Sequences of Nine Cyanobacterial Strains from Diverse Habitats.</title>
        <authorList>
            <person name="Zhu T."/>
            <person name="Hou S."/>
            <person name="Lu X."/>
            <person name="Hess W.R."/>
        </authorList>
    </citation>
    <scope>NUCLEOTIDE SEQUENCE [LARGE SCALE GENOMIC DNA]</scope>
    <source>
        <strain evidence="3 4">NIES-30</strain>
    </source>
</reference>
<evidence type="ECO:0000313" key="3">
    <source>
        <dbReference type="EMBL" id="OKH45706.1"/>
    </source>
</evidence>
<dbReference type="PANTHER" id="PTHR35526">
    <property type="entry name" value="ANTI-SIGMA-F FACTOR RSBW-RELATED"/>
    <property type="match status" value="1"/>
</dbReference>
<dbReference type="OrthoDB" id="424943at2"/>
<dbReference type="Pfam" id="PF13581">
    <property type="entry name" value="HATPase_c_2"/>
    <property type="match status" value="1"/>
</dbReference>
<dbReference type="InterPro" id="IPR050267">
    <property type="entry name" value="Anti-sigma-factor_SerPK"/>
</dbReference>
<accession>A0A1U7J1A2</accession>
<feature type="domain" description="Histidine kinase/HSP90-like ATPase" evidence="2">
    <location>
        <begin position="13"/>
        <end position="136"/>
    </location>
</feature>
<evidence type="ECO:0000256" key="1">
    <source>
        <dbReference type="ARBA" id="ARBA00022527"/>
    </source>
</evidence>
<dbReference type="GO" id="GO:0004674">
    <property type="term" value="F:protein serine/threonine kinase activity"/>
    <property type="evidence" value="ECO:0007669"/>
    <property type="project" value="UniProtKB-KW"/>
</dbReference>
<evidence type="ECO:0000313" key="4">
    <source>
        <dbReference type="Proteomes" id="UP000185557"/>
    </source>
</evidence>
<sequence length="141" mass="15846">MTYQHTSQIETQTDPTELKSVLAWFDQFQATPIPHNIWLQCQLALIEGFTNAVRHAHAGLPLETPVGIEVSVSDRTIDIRIWDRGPGFDLASMLRHKISVNNPDSEGGRGLKIMYLVADRLTYEPAPDQGNCLHLHKTFAL</sequence>
<comment type="caution">
    <text evidence="3">The sequence shown here is derived from an EMBL/GenBank/DDBJ whole genome shotgun (WGS) entry which is preliminary data.</text>
</comment>
<keyword evidence="1" id="KW-0723">Serine/threonine-protein kinase</keyword>
<dbReference type="InterPro" id="IPR003594">
    <property type="entry name" value="HATPase_dom"/>
</dbReference>
<dbReference type="Proteomes" id="UP000185557">
    <property type="component" value="Unassembled WGS sequence"/>
</dbReference>
<gene>
    <name evidence="3" type="ORF">NIES30_19515</name>
</gene>
<proteinExistence type="predicted"/>
<name>A0A1U7J1A2_9CYAN</name>
<dbReference type="InterPro" id="IPR036890">
    <property type="entry name" value="HATPase_C_sf"/>
</dbReference>
<protein>
    <submittedName>
        <fullName evidence="3">Anti-sigma regulatory factor</fullName>
    </submittedName>
</protein>
<keyword evidence="4" id="KW-1185">Reference proteome</keyword>
<dbReference type="EMBL" id="MRCG01000016">
    <property type="protein sequence ID" value="OKH45706.1"/>
    <property type="molecule type" value="Genomic_DNA"/>
</dbReference>
<dbReference type="CDD" id="cd16936">
    <property type="entry name" value="HATPase_RsbW-like"/>
    <property type="match status" value="1"/>
</dbReference>
<evidence type="ECO:0000259" key="2">
    <source>
        <dbReference type="Pfam" id="PF13581"/>
    </source>
</evidence>